<evidence type="ECO:0000256" key="15">
    <source>
        <dbReference type="PIRSR" id="PIRSR600760-2"/>
    </source>
</evidence>
<comment type="catalytic activity">
    <reaction evidence="1 16">
        <text>a myo-inositol phosphate + H2O = myo-inositol + phosphate</text>
        <dbReference type="Rhea" id="RHEA:24056"/>
        <dbReference type="ChEBI" id="CHEBI:15377"/>
        <dbReference type="ChEBI" id="CHEBI:17268"/>
        <dbReference type="ChEBI" id="CHEBI:43474"/>
        <dbReference type="ChEBI" id="CHEBI:84139"/>
        <dbReference type="EC" id="3.1.3.25"/>
    </reaction>
</comment>
<keyword evidence="18" id="KW-1185">Reference proteome</keyword>
<dbReference type="FunFam" id="3.30.540.10:FF:000003">
    <property type="entry name" value="Inositol-1-monophosphatase"/>
    <property type="match status" value="1"/>
</dbReference>
<keyword evidence="12" id="KW-0805">Transcription regulation</keyword>
<dbReference type="EC" id="3.1.3.25" evidence="16"/>
<dbReference type="PRINTS" id="PR00377">
    <property type="entry name" value="IMPHPHTASES"/>
</dbReference>
<organism evidence="17 18">
    <name type="scientific">Tenebrionibacter intestinalis</name>
    <dbReference type="NCBI Taxonomy" id="2799638"/>
    <lineage>
        <taxon>Bacteria</taxon>
        <taxon>Pseudomonadati</taxon>
        <taxon>Pseudomonadota</taxon>
        <taxon>Gammaproteobacteria</taxon>
        <taxon>Enterobacterales</taxon>
        <taxon>Enterobacteriaceae</taxon>
        <taxon>Tenebrionibacter/Tenebrionicola group</taxon>
        <taxon>Tenebrionibacter</taxon>
    </lineage>
</organism>
<dbReference type="Gene3D" id="3.40.190.80">
    <property type="match status" value="1"/>
</dbReference>
<dbReference type="PRINTS" id="PR01959">
    <property type="entry name" value="SBIMPHPHTASE"/>
</dbReference>
<evidence type="ECO:0000256" key="12">
    <source>
        <dbReference type="ARBA" id="ARBA00023015"/>
    </source>
</evidence>
<feature type="binding site" evidence="15">
    <location>
        <position position="87"/>
    </location>
    <ligand>
        <name>Mg(2+)</name>
        <dbReference type="ChEBI" id="CHEBI:18420"/>
        <label>1</label>
        <note>catalytic</note>
    </ligand>
</feature>
<keyword evidence="5" id="KW-0963">Cytoplasm</keyword>
<feature type="binding site" evidence="15">
    <location>
        <position position="84"/>
    </location>
    <ligand>
        <name>Mg(2+)</name>
        <dbReference type="ChEBI" id="CHEBI:18420"/>
        <label>1</label>
        <note>catalytic</note>
    </ligand>
</feature>
<evidence type="ECO:0000256" key="13">
    <source>
        <dbReference type="ARBA" id="ARBA00023163"/>
    </source>
</evidence>
<evidence type="ECO:0000256" key="6">
    <source>
        <dbReference type="ARBA" id="ARBA00022517"/>
    </source>
</evidence>
<evidence type="ECO:0000256" key="1">
    <source>
        <dbReference type="ARBA" id="ARBA00001033"/>
    </source>
</evidence>
<keyword evidence="7 15" id="KW-0479">Metal-binding</keyword>
<evidence type="ECO:0000256" key="16">
    <source>
        <dbReference type="RuleBase" id="RU364068"/>
    </source>
</evidence>
<dbReference type="GO" id="GO:0007165">
    <property type="term" value="P:signal transduction"/>
    <property type="evidence" value="ECO:0007669"/>
    <property type="project" value="TreeGrafter"/>
</dbReference>
<dbReference type="GO" id="GO:0003723">
    <property type="term" value="F:RNA binding"/>
    <property type="evidence" value="ECO:0007669"/>
    <property type="project" value="UniProtKB-KW"/>
</dbReference>
<dbReference type="EMBL" id="JAEPBH010000030">
    <property type="protein sequence ID" value="MBK4716048.1"/>
    <property type="molecule type" value="Genomic_DNA"/>
</dbReference>
<dbReference type="Pfam" id="PF00459">
    <property type="entry name" value="Inositol_P"/>
    <property type="match status" value="1"/>
</dbReference>
<evidence type="ECO:0000256" key="5">
    <source>
        <dbReference type="ARBA" id="ARBA00022490"/>
    </source>
</evidence>
<dbReference type="GO" id="GO:0006020">
    <property type="term" value="P:inositol metabolic process"/>
    <property type="evidence" value="ECO:0007669"/>
    <property type="project" value="TreeGrafter"/>
</dbReference>
<dbReference type="GO" id="GO:0005737">
    <property type="term" value="C:cytoplasm"/>
    <property type="evidence" value="ECO:0007669"/>
    <property type="project" value="UniProtKB-SubCell"/>
</dbReference>
<name>A0A8K0V2W0_9ENTR</name>
<keyword evidence="8 16" id="KW-0378">Hydrolase</keyword>
<evidence type="ECO:0000256" key="11">
    <source>
        <dbReference type="ARBA" id="ARBA00022884"/>
    </source>
</evidence>
<keyword evidence="9" id="KW-0889">Transcription antitermination</keyword>
<keyword evidence="10 15" id="KW-0460">Magnesium</keyword>
<keyword evidence="13" id="KW-0804">Transcription</keyword>
<evidence type="ECO:0000256" key="14">
    <source>
        <dbReference type="ARBA" id="ARBA00023186"/>
    </source>
</evidence>
<evidence type="ECO:0000256" key="2">
    <source>
        <dbReference type="ARBA" id="ARBA00001946"/>
    </source>
</evidence>
<evidence type="ECO:0000256" key="7">
    <source>
        <dbReference type="ARBA" id="ARBA00022723"/>
    </source>
</evidence>
<comment type="cofactor">
    <cofactor evidence="2 15 16">
        <name>Mg(2+)</name>
        <dbReference type="ChEBI" id="CHEBI:18420"/>
    </cofactor>
</comment>
<feature type="binding site" evidence="15">
    <location>
        <position position="67"/>
    </location>
    <ligand>
        <name>Mg(2+)</name>
        <dbReference type="ChEBI" id="CHEBI:18420"/>
        <label>1</label>
        <note>catalytic</note>
    </ligand>
</feature>
<evidence type="ECO:0000313" key="18">
    <source>
        <dbReference type="Proteomes" id="UP000659047"/>
    </source>
</evidence>
<dbReference type="FunFam" id="3.40.190.80:FF:000004">
    <property type="entry name" value="Inositol-1-monophosphatase"/>
    <property type="match status" value="1"/>
</dbReference>
<sequence length="267" mass="29404">MHPMLNIAVRAARKAGNLIARNYETPDAVEASQKGSNDFVTNIDKEAERLIVETIRKSYPQHTIITEEAGELAGEDADIQWVIDPLDGTTNFIKRLPHFAVSIAVRIKGRTEVAVVYDPMRNELFTATRGQGAQLNGYRLRGASSRDLDGTILATGFPFKAKQHAESYMRIVSKLFTRCADFRRTGSAALDLAYVAAGRVDGFFEIGLRPWDFAGGELLVREAGGLVCDFTGGHNYLTTGNIVAGNPRVVKNMLAEMRDELSEALKR</sequence>
<dbReference type="GO" id="GO:0042254">
    <property type="term" value="P:ribosome biogenesis"/>
    <property type="evidence" value="ECO:0007669"/>
    <property type="project" value="UniProtKB-KW"/>
</dbReference>
<dbReference type="GO" id="GO:0008934">
    <property type="term" value="F:inositol monophosphate 1-phosphatase activity"/>
    <property type="evidence" value="ECO:0007669"/>
    <property type="project" value="InterPro"/>
</dbReference>
<keyword evidence="6" id="KW-0690">Ribosome biogenesis</keyword>
<evidence type="ECO:0000256" key="4">
    <source>
        <dbReference type="ARBA" id="ARBA00009759"/>
    </source>
</evidence>
<evidence type="ECO:0000256" key="3">
    <source>
        <dbReference type="ARBA" id="ARBA00004496"/>
    </source>
</evidence>
<evidence type="ECO:0000256" key="10">
    <source>
        <dbReference type="ARBA" id="ARBA00022842"/>
    </source>
</evidence>
<dbReference type="Gene3D" id="3.30.540.10">
    <property type="entry name" value="Fructose-1,6-Bisphosphatase, subunit A, domain 1"/>
    <property type="match status" value="1"/>
</dbReference>
<comment type="caution">
    <text evidence="17">The sequence shown here is derived from an EMBL/GenBank/DDBJ whole genome shotgun (WGS) entry which is preliminary data.</text>
</comment>
<dbReference type="PROSITE" id="PS00629">
    <property type="entry name" value="IMP_1"/>
    <property type="match status" value="1"/>
</dbReference>
<feature type="binding site" evidence="15">
    <location>
        <position position="212"/>
    </location>
    <ligand>
        <name>Mg(2+)</name>
        <dbReference type="ChEBI" id="CHEBI:18420"/>
        <label>1</label>
        <note>catalytic</note>
    </ligand>
</feature>
<evidence type="ECO:0000313" key="17">
    <source>
        <dbReference type="EMBL" id="MBK4716048.1"/>
    </source>
</evidence>
<dbReference type="CDD" id="cd01639">
    <property type="entry name" value="IMPase"/>
    <property type="match status" value="1"/>
</dbReference>
<dbReference type="NCBIfam" id="NF008027">
    <property type="entry name" value="PRK10757.1"/>
    <property type="match status" value="1"/>
</dbReference>
<dbReference type="RefSeq" id="WP_238714264.1">
    <property type="nucleotide sequence ID" value="NZ_JAEPBH010000030.1"/>
</dbReference>
<evidence type="ECO:0000256" key="9">
    <source>
        <dbReference type="ARBA" id="ARBA00022814"/>
    </source>
</evidence>
<comment type="subcellular location">
    <subcellularLocation>
        <location evidence="3">Cytoplasm</location>
    </subcellularLocation>
</comment>
<dbReference type="InterPro" id="IPR020550">
    <property type="entry name" value="Inositol_monophosphatase_CS"/>
</dbReference>
<dbReference type="GO" id="GO:0031564">
    <property type="term" value="P:transcription antitermination"/>
    <property type="evidence" value="ECO:0007669"/>
    <property type="project" value="UniProtKB-KW"/>
</dbReference>
<dbReference type="PANTHER" id="PTHR20854:SF4">
    <property type="entry name" value="INOSITOL-1-MONOPHOSPHATASE-RELATED"/>
    <property type="match status" value="1"/>
</dbReference>
<dbReference type="PANTHER" id="PTHR20854">
    <property type="entry name" value="INOSITOL MONOPHOSPHATASE"/>
    <property type="match status" value="1"/>
</dbReference>
<evidence type="ECO:0000256" key="8">
    <source>
        <dbReference type="ARBA" id="ARBA00022801"/>
    </source>
</evidence>
<dbReference type="InterPro" id="IPR033942">
    <property type="entry name" value="IMPase"/>
</dbReference>
<dbReference type="GO" id="GO:0046872">
    <property type="term" value="F:metal ion binding"/>
    <property type="evidence" value="ECO:0007669"/>
    <property type="project" value="UniProtKB-KW"/>
</dbReference>
<dbReference type="InterPro" id="IPR022337">
    <property type="entry name" value="Inositol_monophosphatase_SuhB"/>
</dbReference>
<keyword evidence="11" id="KW-0694">RNA-binding</keyword>
<dbReference type="Proteomes" id="UP000659047">
    <property type="component" value="Unassembled WGS sequence"/>
</dbReference>
<proteinExistence type="inferred from homology"/>
<gene>
    <name evidence="17" type="primary">suhB</name>
    <name evidence="17" type="ORF">JJB97_12085</name>
</gene>
<protein>
    <recommendedName>
        <fullName evidence="16">Inositol-1-monophosphatase</fullName>
        <ecNumber evidence="16">3.1.3.25</ecNumber>
    </recommendedName>
</protein>
<accession>A0A8K0V2W0</accession>
<comment type="similarity">
    <text evidence="4 16">Belongs to the inositol monophosphatase superfamily.</text>
</comment>
<dbReference type="AlphaFoldDB" id="A0A8K0V2W0"/>
<dbReference type="GO" id="GO:0046854">
    <property type="term" value="P:phosphatidylinositol phosphate biosynthetic process"/>
    <property type="evidence" value="ECO:0007669"/>
    <property type="project" value="InterPro"/>
</dbReference>
<keyword evidence="14" id="KW-0143">Chaperone</keyword>
<dbReference type="InterPro" id="IPR020583">
    <property type="entry name" value="Inositol_monoP_metal-BS"/>
</dbReference>
<dbReference type="InterPro" id="IPR000760">
    <property type="entry name" value="Inositol_monophosphatase-like"/>
</dbReference>
<reference evidence="17" key="1">
    <citation type="submission" date="2021-01" db="EMBL/GenBank/DDBJ databases">
        <title>Intestinitalea alba gen. nov., sp. nov., a novel genus of the family Enterobacteriaceae, isolated from the gut of the plastic-eating mealworm Tenebrio molitor L.</title>
        <authorList>
            <person name="Yang Y."/>
        </authorList>
    </citation>
    <scope>NUCLEOTIDE SEQUENCE</scope>
    <source>
        <strain evidence="17">BIT-L3</strain>
    </source>
</reference>
<dbReference type="PROSITE" id="PS00630">
    <property type="entry name" value="IMP_2"/>
    <property type="match status" value="1"/>
</dbReference>
<feature type="binding site" evidence="15">
    <location>
        <position position="86"/>
    </location>
    <ligand>
        <name>Mg(2+)</name>
        <dbReference type="ChEBI" id="CHEBI:18420"/>
        <label>1</label>
        <note>catalytic</note>
    </ligand>
</feature>
<dbReference type="SUPFAM" id="SSF56655">
    <property type="entry name" value="Carbohydrate phosphatase"/>
    <property type="match status" value="1"/>
</dbReference>